<dbReference type="Proteomes" id="UP001066276">
    <property type="component" value="Chromosome 4_2"/>
</dbReference>
<evidence type="ECO:0000313" key="3">
    <source>
        <dbReference type="Proteomes" id="UP001066276"/>
    </source>
</evidence>
<feature type="region of interest" description="Disordered" evidence="1">
    <location>
        <begin position="230"/>
        <end position="257"/>
    </location>
</feature>
<comment type="caution">
    <text evidence="2">The sequence shown here is derived from an EMBL/GenBank/DDBJ whole genome shotgun (WGS) entry which is preliminary data.</text>
</comment>
<keyword evidence="3" id="KW-1185">Reference proteome</keyword>
<name>A0AAV7SMG9_PLEWA</name>
<dbReference type="AlphaFoldDB" id="A0AAV7SMG9"/>
<gene>
    <name evidence="2" type="ORF">NDU88_005706</name>
</gene>
<reference evidence="2" key="1">
    <citation type="journal article" date="2022" name="bioRxiv">
        <title>Sequencing and chromosome-scale assembly of the giantPleurodeles waltlgenome.</title>
        <authorList>
            <person name="Brown T."/>
            <person name="Elewa A."/>
            <person name="Iarovenko S."/>
            <person name="Subramanian E."/>
            <person name="Araus A.J."/>
            <person name="Petzold A."/>
            <person name="Susuki M."/>
            <person name="Suzuki K.-i.T."/>
            <person name="Hayashi T."/>
            <person name="Toyoda A."/>
            <person name="Oliveira C."/>
            <person name="Osipova E."/>
            <person name="Leigh N.D."/>
            <person name="Simon A."/>
            <person name="Yun M.H."/>
        </authorList>
    </citation>
    <scope>NUCLEOTIDE SEQUENCE</scope>
    <source>
        <strain evidence="2">20211129_DDA</strain>
        <tissue evidence="2">Liver</tissue>
    </source>
</reference>
<protein>
    <submittedName>
        <fullName evidence="2">Uncharacterized protein</fullName>
    </submittedName>
</protein>
<evidence type="ECO:0000256" key="1">
    <source>
        <dbReference type="SAM" id="MobiDB-lite"/>
    </source>
</evidence>
<evidence type="ECO:0000313" key="2">
    <source>
        <dbReference type="EMBL" id="KAJ1165278.1"/>
    </source>
</evidence>
<feature type="compositionally biased region" description="Basic and acidic residues" evidence="1">
    <location>
        <begin position="16"/>
        <end position="27"/>
    </location>
</feature>
<proteinExistence type="predicted"/>
<dbReference type="EMBL" id="JANPWB010000008">
    <property type="protein sequence ID" value="KAJ1165278.1"/>
    <property type="molecule type" value="Genomic_DNA"/>
</dbReference>
<sequence length="257" mass="27274">MTRSQGTGSPPPVKALKLESGRRDRVKTPGGKATHRGPKGTGESAVTPPKVGKGQRKSAQPVVSLTAEKGGIIPGGRDATASTVVTCQETTAGVIAQEGPSIVTGQETTAGVSAQEGPSIITGQETTAGVSAQEGPSMYLHWSGDHRRSQCPGGPKYCHWSGDHRRSHCPGGPKYRHWSGDNRRSQCPGGTWLPQPWCAMRERHATHQCPVHGTSCHTPMPSLGIVMPHTNARSRDRHGKALLNSPEPPWQSTTEQS</sequence>
<feature type="region of interest" description="Disordered" evidence="1">
    <location>
        <begin position="1"/>
        <end position="62"/>
    </location>
</feature>
<accession>A0AAV7SMG9</accession>
<organism evidence="2 3">
    <name type="scientific">Pleurodeles waltl</name>
    <name type="common">Iberian ribbed newt</name>
    <dbReference type="NCBI Taxonomy" id="8319"/>
    <lineage>
        <taxon>Eukaryota</taxon>
        <taxon>Metazoa</taxon>
        <taxon>Chordata</taxon>
        <taxon>Craniata</taxon>
        <taxon>Vertebrata</taxon>
        <taxon>Euteleostomi</taxon>
        <taxon>Amphibia</taxon>
        <taxon>Batrachia</taxon>
        <taxon>Caudata</taxon>
        <taxon>Salamandroidea</taxon>
        <taxon>Salamandridae</taxon>
        <taxon>Pleurodelinae</taxon>
        <taxon>Pleurodeles</taxon>
    </lineage>
</organism>